<sequence>MYQEFGSLDGMLQASFDVAFAELFEYLQALAQEPPASVEAGAAVLARAVCAFIEHQPHKARLILVDSLKVASLAARRRDAIQDIAEAYYQFLNRWVEDGKHTRDDLMLVSRFLVGATGEVIIGTLDQSIPGSPADHVDVLARLFADTLRQFERPSAERYSGATAPGPQPAESQGTRIELS</sequence>
<evidence type="ECO:0000313" key="2">
    <source>
        <dbReference type="EMBL" id="OSC33840.1"/>
    </source>
</evidence>
<proteinExistence type="predicted"/>
<name>A0AA91PEQ4_9MYCO</name>
<dbReference type="EMBL" id="NCXO01000016">
    <property type="protein sequence ID" value="OSC33840.1"/>
    <property type="molecule type" value="Genomic_DNA"/>
</dbReference>
<dbReference type="SUPFAM" id="SSF48498">
    <property type="entry name" value="Tetracyclin repressor-like, C-terminal domain"/>
    <property type="match status" value="1"/>
</dbReference>
<evidence type="ECO:0000256" key="1">
    <source>
        <dbReference type="SAM" id="MobiDB-lite"/>
    </source>
</evidence>
<feature type="region of interest" description="Disordered" evidence="1">
    <location>
        <begin position="155"/>
        <end position="180"/>
    </location>
</feature>
<evidence type="ECO:0000313" key="3">
    <source>
        <dbReference type="Proteomes" id="UP000193577"/>
    </source>
</evidence>
<reference evidence="2 3" key="1">
    <citation type="submission" date="2017-04" db="EMBL/GenBank/DDBJ databases">
        <title>The new phylogeny of genus Mycobacterium.</title>
        <authorList>
            <person name="Tortoli E."/>
            <person name="Trovato A."/>
            <person name="Cirillo D.M."/>
        </authorList>
    </citation>
    <scope>NUCLEOTIDE SEQUENCE [LARGE SCALE GENOMIC DNA]</scope>
    <source>
        <strain evidence="2 3">KCTC 19819</strain>
    </source>
</reference>
<accession>A0AA91PEQ4</accession>
<gene>
    <name evidence="2" type="ORF">B8W67_09155</name>
</gene>
<dbReference type="Gene3D" id="1.10.357.10">
    <property type="entry name" value="Tetracycline Repressor, domain 2"/>
    <property type="match status" value="1"/>
</dbReference>
<keyword evidence="3" id="KW-1185">Reference proteome</keyword>
<feature type="compositionally biased region" description="Polar residues" evidence="1">
    <location>
        <begin position="170"/>
        <end position="180"/>
    </location>
</feature>
<dbReference type="Proteomes" id="UP000193577">
    <property type="component" value="Unassembled WGS sequence"/>
</dbReference>
<dbReference type="RefSeq" id="WP_085303592.1">
    <property type="nucleotide sequence ID" value="NZ_AP022594.1"/>
</dbReference>
<dbReference type="InterPro" id="IPR036271">
    <property type="entry name" value="Tet_transcr_reg_TetR-rel_C_sf"/>
</dbReference>
<protein>
    <submittedName>
        <fullName evidence="2">Uncharacterized protein</fullName>
    </submittedName>
</protein>
<organism evidence="2 3">
    <name type="scientific">Mycolicibacillus koreensis</name>
    <dbReference type="NCBI Taxonomy" id="1069220"/>
    <lineage>
        <taxon>Bacteria</taxon>
        <taxon>Bacillati</taxon>
        <taxon>Actinomycetota</taxon>
        <taxon>Actinomycetes</taxon>
        <taxon>Mycobacteriales</taxon>
        <taxon>Mycobacteriaceae</taxon>
        <taxon>Mycolicibacillus</taxon>
    </lineage>
</organism>
<comment type="caution">
    <text evidence="2">The sequence shown here is derived from an EMBL/GenBank/DDBJ whole genome shotgun (WGS) entry which is preliminary data.</text>
</comment>
<dbReference type="AlphaFoldDB" id="A0AA91PEQ4"/>